<keyword evidence="2" id="KW-0560">Oxidoreductase</keyword>
<evidence type="ECO:0000256" key="2">
    <source>
        <dbReference type="ARBA" id="ARBA00023002"/>
    </source>
</evidence>
<dbReference type="PANTHER" id="PTHR24320:SF148">
    <property type="entry name" value="NAD(P)-BINDING ROSSMANN-FOLD SUPERFAMILY PROTEIN"/>
    <property type="match status" value="1"/>
</dbReference>
<dbReference type="EMBL" id="VULT01000011">
    <property type="protein sequence ID" value="MSS17717.1"/>
    <property type="molecule type" value="Genomic_DNA"/>
</dbReference>
<evidence type="ECO:0000256" key="1">
    <source>
        <dbReference type="ARBA" id="ARBA00006484"/>
    </source>
</evidence>
<dbReference type="PRINTS" id="PR00081">
    <property type="entry name" value="GDHRDH"/>
</dbReference>
<accession>A0A6L5XDH0</accession>
<dbReference type="SUPFAM" id="SSF51735">
    <property type="entry name" value="NAD(P)-binding Rossmann-fold domains"/>
    <property type="match status" value="1"/>
</dbReference>
<evidence type="ECO:0000313" key="4">
    <source>
        <dbReference type="Proteomes" id="UP000483362"/>
    </source>
</evidence>
<sequence length="282" mass="31648">MIQEDNKKALYIITGATDAMGTVVTRRLAEQGHPIVMACYNTQRSDEVARELQIKTLNKNIYSLHLDLGSFAGVRDFVDELKKLNRPVAVLVNNASYISRKSEISPDGYEKLVQVNFLSTVLLSLLVKPLMVEGGRIIFTTSLSRHMVSLPYEFPAVNNFMPIAAFAQSKLALSLFSIYLSTVLRTQRISVNSVDPSLVSLSMVRMNRFFDKLDLHMSQLDKTEKGAQAMMRAINSSDTGFIFKGADKQIKASTLLKNREVFIKLCNDTMRIMKKQINAANQ</sequence>
<dbReference type="PANTHER" id="PTHR24320">
    <property type="entry name" value="RETINOL DEHYDROGENASE"/>
    <property type="match status" value="1"/>
</dbReference>
<gene>
    <name evidence="3" type="ORF">FYJ29_08110</name>
</gene>
<protein>
    <submittedName>
        <fullName evidence="3">SDR family NAD(P)-dependent oxidoreductase</fullName>
    </submittedName>
</protein>
<comment type="caution">
    <text evidence="3">The sequence shown here is derived from an EMBL/GenBank/DDBJ whole genome shotgun (WGS) entry which is preliminary data.</text>
</comment>
<evidence type="ECO:0000313" key="3">
    <source>
        <dbReference type="EMBL" id="MSS17717.1"/>
    </source>
</evidence>
<comment type="similarity">
    <text evidence="1">Belongs to the short-chain dehydrogenases/reductases (SDR) family.</text>
</comment>
<dbReference type="GO" id="GO:0016491">
    <property type="term" value="F:oxidoreductase activity"/>
    <property type="evidence" value="ECO:0007669"/>
    <property type="project" value="UniProtKB-KW"/>
</dbReference>
<dbReference type="RefSeq" id="WP_154327795.1">
    <property type="nucleotide sequence ID" value="NZ_CP045696.1"/>
</dbReference>
<dbReference type="Gene3D" id="3.40.50.720">
    <property type="entry name" value="NAD(P)-binding Rossmann-like Domain"/>
    <property type="match status" value="1"/>
</dbReference>
<name>A0A6L5XDH0_9BACT</name>
<dbReference type="Proteomes" id="UP000483362">
    <property type="component" value="Unassembled WGS sequence"/>
</dbReference>
<dbReference type="Pfam" id="PF00106">
    <property type="entry name" value="adh_short"/>
    <property type="match status" value="1"/>
</dbReference>
<reference evidence="3 4" key="1">
    <citation type="submission" date="2019-08" db="EMBL/GenBank/DDBJ databases">
        <title>In-depth cultivation of the pig gut microbiome towards novel bacterial diversity and tailored functional studies.</title>
        <authorList>
            <person name="Wylensek D."/>
            <person name="Hitch T.C.A."/>
            <person name="Clavel T."/>
        </authorList>
    </citation>
    <scope>NUCLEOTIDE SEQUENCE [LARGE SCALE GENOMIC DNA]</scope>
    <source>
        <strain evidence="3 4">Oil-RF-744-WCA-WT-10</strain>
    </source>
</reference>
<keyword evidence="4" id="KW-1185">Reference proteome</keyword>
<dbReference type="InterPro" id="IPR002347">
    <property type="entry name" value="SDR_fam"/>
</dbReference>
<proteinExistence type="inferred from homology"/>
<dbReference type="InterPro" id="IPR036291">
    <property type="entry name" value="NAD(P)-bd_dom_sf"/>
</dbReference>
<dbReference type="AlphaFoldDB" id="A0A6L5XDH0"/>
<organism evidence="3 4">
    <name type="scientific">Sodaliphilus pleomorphus</name>
    <dbReference type="NCBI Taxonomy" id="2606626"/>
    <lineage>
        <taxon>Bacteria</taxon>
        <taxon>Pseudomonadati</taxon>
        <taxon>Bacteroidota</taxon>
        <taxon>Bacteroidia</taxon>
        <taxon>Bacteroidales</taxon>
        <taxon>Muribaculaceae</taxon>
        <taxon>Sodaliphilus</taxon>
    </lineage>
</organism>